<gene>
    <name evidence="1" type="ORF">O6H91_10G059200</name>
</gene>
<evidence type="ECO:0000313" key="1">
    <source>
        <dbReference type="EMBL" id="KAJ7541431.1"/>
    </source>
</evidence>
<dbReference type="EMBL" id="CM055101">
    <property type="protein sequence ID" value="KAJ7541431.1"/>
    <property type="molecule type" value="Genomic_DNA"/>
</dbReference>
<comment type="caution">
    <text evidence="1">The sequence shown here is derived from an EMBL/GenBank/DDBJ whole genome shotgun (WGS) entry which is preliminary data.</text>
</comment>
<protein>
    <submittedName>
        <fullName evidence="1">Uncharacterized protein</fullName>
    </submittedName>
</protein>
<accession>A0ACC2CHJ2</accession>
<dbReference type="Proteomes" id="UP001162992">
    <property type="component" value="Chromosome 10"/>
</dbReference>
<proteinExistence type="predicted"/>
<evidence type="ECO:0000313" key="2">
    <source>
        <dbReference type="Proteomes" id="UP001162992"/>
    </source>
</evidence>
<sequence>MKMEMQATVLVAPGKATTQQRHSFNDEVATGELDLQWRLLQLWGAFACSSLEIPIRDCGLNVFLGNKPFYKYGCGLKVCMLCMGFFFVLLSKPLCSGRFWLVLHVRGALCM</sequence>
<reference evidence="2" key="1">
    <citation type="journal article" date="2024" name="Proc. Natl. Acad. Sci. U.S.A.">
        <title>Extraordinary preservation of gene collinearity over three hundred million years revealed in homosporous lycophytes.</title>
        <authorList>
            <person name="Li C."/>
            <person name="Wickell D."/>
            <person name="Kuo L.Y."/>
            <person name="Chen X."/>
            <person name="Nie B."/>
            <person name="Liao X."/>
            <person name="Peng D."/>
            <person name="Ji J."/>
            <person name="Jenkins J."/>
            <person name="Williams M."/>
            <person name="Shu S."/>
            <person name="Plott C."/>
            <person name="Barry K."/>
            <person name="Rajasekar S."/>
            <person name="Grimwood J."/>
            <person name="Han X."/>
            <person name="Sun S."/>
            <person name="Hou Z."/>
            <person name="He W."/>
            <person name="Dai G."/>
            <person name="Sun C."/>
            <person name="Schmutz J."/>
            <person name="Leebens-Mack J.H."/>
            <person name="Li F.W."/>
            <person name="Wang L."/>
        </authorList>
    </citation>
    <scope>NUCLEOTIDE SEQUENCE [LARGE SCALE GENOMIC DNA]</scope>
    <source>
        <strain evidence="2">cv. PW_Plant_1</strain>
    </source>
</reference>
<name>A0ACC2CHJ2_DIPCM</name>
<organism evidence="1 2">
    <name type="scientific">Diphasiastrum complanatum</name>
    <name type="common">Issler's clubmoss</name>
    <name type="synonym">Lycopodium complanatum</name>
    <dbReference type="NCBI Taxonomy" id="34168"/>
    <lineage>
        <taxon>Eukaryota</taxon>
        <taxon>Viridiplantae</taxon>
        <taxon>Streptophyta</taxon>
        <taxon>Embryophyta</taxon>
        <taxon>Tracheophyta</taxon>
        <taxon>Lycopodiopsida</taxon>
        <taxon>Lycopodiales</taxon>
        <taxon>Lycopodiaceae</taxon>
        <taxon>Lycopodioideae</taxon>
        <taxon>Diphasiastrum</taxon>
    </lineage>
</organism>
<keyword evidence="2" id="KW-1185">Reference proteome</keyword>